<feature type="compositionally biased region" description="Polar residues" evidence="1">
    <location>
        <begin position="9"/>
        <end position="18"/>
    </location>
</feature>
<reference evidence="3" key="2">
    <citation type="journal article" date="2017" name="Nat. Plants">
        <title>The Aegilops tauschii genome reveals multiple impacts of transposons.</title>
        <authorList>
            <person name="Zhao G."/>
            <person name="Zou C."/>
            <person name="Li K."/>
            <person name="Wang K."/>
            <person name="Li T."/>
            <person name="Gao L."/>
            <person name="Zhang X."/>
            <person name="Wang H."/>
            <person name="Yang Z."/>
            <person name="Liu X."/>
            <person name="Jiang W."/>
            <person name="Mao L."/>
            <person name="Kong X."/>
            <person name="Jiao Y."/>
            <person name="Jia J."/>
        </authorList>
    </citation>
    <scope>NUCLEOTIDE SEQUENCE [LARGE SCALE GENOMIC DNA]</scope>
    <source>
        <strain evidence="3">cv. AL8/78</strain>
    </source>
</reference>
<dbReference type="Gramene" id="AET2Gv20599700.21">
    <property type="protein sequence ID" value="AET2Gv20599700.21"/>
    <property type="gene ID" value="AET2Gv20599700"/>
</dbReference>
<dbReference type="Proteomes" id="UP000015105">
    <property type="component" value="Chromosome 2D"/>
</dbReference>
<reference evidence="3" key="1">
    <citation type="journal article" date="2014" name="Science">
        <title>Ancient hybridizations among the ancestral genomes of bread wheat.</title>
        <authorList>
            <consortium name="International Wheat Genome Sequencing Consortium,"/>
            <person name="Marcussen T."/>
            <person name="Sandve S.R."/>
            <person name="Heier L."/>
            <person name="Spannagl M."/>
            <person name="Pfeifer M."/>
            <person name="Jakobsen K.S."/>
            <person name="Wulff B.B."/>
            <person name="Steuernagel B."/>
            <person name="Mayer K.F."/>
            <person name="Olsen O.A."/>
        </authorList>
    </citation>
    <scope>NUCLEOTIDE SEQUENCE [LARGE SCALE GENOMIC DNA]</scope>
    <source>
        <strain evidence="3">cv. AL8/78</strain>
    </source>
</reference>
<name>A0A453BQS0_AEGTS</name>
<organism evidence="2 3">
    <name type="scientific">Aegilops tauschii subsp. strangulata</name>
    <name type="common">Goatgrass</name>
    <dbReference type="NCBI Taxonomy" id="200361"/>
    <lineage>
        <taxon>Eukaryota</taxon>
        <taxon>Viridiplantae</taxon>
        <taxon>Streptophyta</taxon>
        <taxon>Embryophyta</taxon>
        <taxon>Tracheophyta</taxon>
        <taxon>Spermatophyta</taxon>
        <taxon>Magnoliopsida</taxon>
        <taxon>Liliopsida</taxon>
        <taxon>Poales</taxon>
        <taxon>Poaceae</taxon>
        <taxon>BOP clade</taxon>
        <taxon>Pooideae</taxon>
        <taxon>Triticodae</taxon>
        <taxon>Triticeae</taxon>
        <taxon>Triticinae</taxon>
        <taxon>Aegilops</taxon>
    </lineage>
</organism>
<keyword evidence="3" id="KW-1185">Reference proteome</keyword>
<reference evidence="2" key="5">
    <citation type="journal article" date="2021" name="G3 (Bethesda)">
        <title>Aegilops tauschii genome assembly Aet v5.0 features greater sequence contiguity and improved annotation.</title>
        <authorList>
            <person name="Wang L."/>
            <person name="Zhu T."/>
            <person name="Rodriguez J.C."/>
            <person name="Deal K.R."/>
            <person name="Dubcovsky J."/>
            <person name="McGuire P.E."/>
            <person name="Lux T."/>
            <person name="Spannagl M."/>
            <person name="Mayer K.F.X."/>
            <person name="Baldrich P."/>
            <person name="Meyers B.C."/>
            <person name="Huo N."/>
            <person name="Gu Y.Q."/>
            <person name="Zhou H."/>
            <person name="Devos K.M."/>
            <person name="Bennetzen J.L."/>
            <person name="Unver T."/>
            <person name="Budak H."/>
            <person name="Gulick P.J."/>
            <person name="Galiba G."/>
            <person name="Kalapos B."/>
            <person name="Nelson D.R."/>
            <person name="Li P."/>
            <person name="You F.M."/>
            <person name="Luo M.C."/>
            <person name="Dvorak J."/>
        </authorList>
    </citation>
    <scope>NUCLEOTIDE SEQUENCE [LARGE SCALE GENOMIC DNA]</scope>
    <source>
        <strain evidence="2">cv. AL8/78</strain>
    </source>
</reference>
<dbReference type="EnsemblPlants" id="AET2Gv20599700.21">
    <property type="protein sequence ID" value="AET2Gv20599700.21"/>
    <property type="gene ID" value="AET2Gv20599700"/>
</dbReference>
<protein>
    <submittedName>
        <fullName evidence="2">Uncharacterized protein</fullName>
    </submittedName>
</protein>
<sequence length="66" mass="6878">MTGGRAGFSSGQTTTQEPAFSAAHAPTTKDDDDDAMDHRAATCWEEEGRGGCLATTLPLCGQPPPR</sequence>
<proteinExistence type="predicted"/>
<reference evidence="2" key="4">
    <citation type="submission" date="2019-03" db="UniProtKB">
        <authorList>
            <consortium name="EnsemblPlants"/>
        </authorList>
    </citation>
    <scope>IDENTIFICATION</scope>
</reference>
<dbReference type="AlphaFoldDB" id="A0A453BQS0"/>
<feature type="region of interest" description="Disordered" evidence="1">
    <location>
        <begin position="1"/>
        <end position="41"/>
    </location>
</feature>
<evidence type="ECO:0000313" key="2">
    <source>
        <dbReference type="EnsemblPlants" id="AET2Gv20599700.21"/>
    </source>
</evidence>
<reference evidence="2" key="3">
    <citation type="journal article" date="2017" name="Nature">
        <title>Genome sequence of the progenitor of the wheat D genome Aegilops tauschii.</title>
        <authorList>
            <person name="Luo M.C."/>
            <person name="Gu Y.Q."/>
            <person name="Puiu D."/>
            <person name="Wang H."/>
            <person name="Twardziok S.O."/>
            <person name="Deal K.R."/>
            <person name="Huo N."/>
            <person name="Zhu T."/>
            <person name="Wang L."/>
            <person name="Wang Y."/>
            <person name="McGuire P.E."/>
            <person name="Liu S."/>
            <person name="Long H."/>
            <person name="Ramasamy R.K."/>
            <person name="Rodriguez J.C."/>
            <person name="Van S.L."/>
            <person name="Yuan L."/>
            <person name="Wang Z."/>
            <person name="Xia Z."/>
            <person name="Xiao L."/>
            <person name="Anderson O.D."/>
            <person name="Ouyang S."/>
            <person name="Liang Y."/>
            <person name="Zimin A.V."/>
            <person name="Pertea G."/>
            <person name="Qi P."/>
            <person name="Bennetzen J.L."/>
            <person name="Dai X."/>
            <person name="Dawson M.W."/>
            <person name="Muller H.G."/>
            <person name="Kugler K."/>
            <person name="Rivarola-Duarte L."/>
            <person name="Spannagl M."/>
            <person name="Mayer K.F.X."/>
            <person name="Lu F.H."/>
            <person name="Bevan M.W."/>
            <person name="Leroy P."/>
            <person name="Li P."/>
            <person name="You F.M."/>
            <person name="Sun Q."/>
            <person name="Liu Z."/>
            <person name="Lyons E."/>
            <person name="Wicker T."/>
            <person name="Salzberg S.L."/>
            <person name="Devos K.M."/>
            <person name="Dvorak J."/>
        </authorList>
    </citation>
    <scope>NUCLEOTIDE SEQUENCE [LARGE SCALE GENOMIC DNA]</scope>
    <source>
        <strain evidence="2">cv. AL8/78</strain>
    </source>
</reference>
<evidence type="ECO:0000256" key="1">
    <source>
        <dbReference type="SAM" id="MobiDB-lite"/>
    </source>
</evidence>
<accession>A0A453BQS0</accession>
<evidence type="ECO:0000313" key="3">
    <source>
        <dbReference type="Proteomes" id="UP000015105"/>
    </source>
</evidence>